<evidence type="ECO:0000313" key="2">
    <source>
        <dbReference type="EMBL" id="OUN44116.1"/>
    </source>
</evidence>
<dbReference type="AlphaFoldDB" id="A0A1Y3U5S6"/>
<dbReference type="Proteomes" id="UP000196560">
    <property type="component" value="Unassembled WGS sequence"/>
</dbReference>
<protein>
    <recommendedName>
        <fullName evidence="1">DUF1648 domain-containing protein</fullName>
    </recommendedName>
</protein>
<accession>A0A1Y3U5S6</accession>
<evidence type="ECO:0000313" key="3">
    <source>
        <dbReference type="Proteomes" id="UP000196560"/>
    </source>
</evidence>
<reference evidence="3" key="1">
    <citation type="submission" date="2017-04" db="EMBL/GenBank/DDBJ databases">
        <title>Function of individual gut microbiota members based on whole genome sequencing of pure cultures obtained from chicken caecum.</title>
        <authorList>
            <person name="Medvecky M."/>
            <person name="Cejkova D."/>
            <person name="Polansky O."/>
            <person name="Karasova D."/>
            <person name="Kubasova T."/>
            <person name="Cizek A."/>
            <person name="Rychlik I."/>
        </authorList>
    </citation>
    <scope>NUCLEOTIDE SEQUENCE [LARGE SCALE GENOMIC DNA]</scope>
    <source>
        <strain evidence="3">An70</strain>
    </source>
</reference>
<organism evidence="2 3">
    <name type="scientific">Enorma massiliensis</name>
    <dbReference type="NCBI Taxonomy" id="1472761"/>
    <lineage>
        <taxon>Bacteria</taxon>
        <taxon>Bacillati</taxon>
        <taxon>Actinomycetota</taxon>
        <taxon>Coriobacteriia</taxon>
        <taxon>Coriobacteriales</taxon>
        <taxon>Coriobacteriaceae</taxon>
        <taxon>Enorma</taxon>
    </lineage>
</organism>
<sequence>MFRFGRTNGYLTIVLIVLAVLPLIEAFFVIPQLPDSVAMAFGAGGEPTRYASRYELFLAPGICLLLGVGMILTARRQAGVSIRDSRVATELTYRRSIRSGLVMTGLLNVCNIYLLAAAFFERGFSLAL</sequence>
<keyword evidence="3" id="KW-1185">Reference proteome</keyword>
<feature type="domain" description="DUF1648" evidence="1">
    <location>
        <begin position="17"/>
        <end position="63"/>
    </location>
</feature>
<dbReference type="EMBL" id="NFHO01000002">
    <property type="protein sequence ID" value="OUN44116.1"/>
    <property type="molecule type" value="Genomic_DNA"/>
</dbReference>
<evidence type="ECO:0000259" key="1">
    <source>
        <dbReference type="Pfam" id="PF07853"/>
    </source>
</evidence>
<dbReference type="GeneID" id="98653875"/>
<comment type="caution">
    <text evidence="2">The sequence shown here is derived from an EMBL/GenBank/DDBJ whole genome shotgun (WGS) entry which is preliminary data.</text>
</comment>
<dbReference type="InterPro" id="IPR012867">
    <property type="entry name" value="DUF1648"/>
</dbReference>
<gene>
    <name evidence="2" type="ORF">B5G21_02275</name>
</gene>
<dbReference type="RefSeq" id="WP_019128958.1">
    <property type="nucleotide sequence ID" value="NZ_CALUIC010000008.1"/>
</dbReference>
<name>A0A1Y3U5S6_9ACTN</name>
<dbReference type="Pfam" id="PF07853">
    <property type="entry name" value="DUF1648"/>
    <property type="match status" value="1"/>
</dbReference>
<proteinExistence type="predicted"/>
<dbReference type="eggNOG" id="ENOG5032CU9">
    <property type="taxonomic scope" value="Bacteria"/>
</dbReference>